<feature type="compositionally biased region" description="Basic and acidic residues" evidence="4">
    <location>
        <begin position="277"/>
        <end position="288"/>
    </location>
</feature>
<dbReference type="SUPFAM" id="SSF57903">
    <property type="entry name" value="FYVE/PHD zinc finger"/>
    <property type="match status" value="1"/>
</dbReference>
<feature type="compositionally biased region" description="Basic and acidic residues" evidence="4">
    <location>
        <begin position="175"/>
        <end position="193"/>
    </location>
</feature>
<dbReference type="PROSITE" id="PS50330">
    <property type="entry name" value="UIM"/>
    <property type="match status" value="1"/>
</dbReference>
<proteinExistence type="predicted"/>
<comment type="caution">
    <text evidence="6">The sequence shown here is derived from an EMBL/GenBank/DDBJ whole genome shotgun (WGS) entry which is preliminary data.</text>
</comment>
<feature type="compositionally biased region" description="Basic and acidic residues" evidence="4">
    <location>
        <begin position="338"/>
        <end position="369"/>
    </location>
</feature>
<keyword evidence="2" id="KW-0863">Zinc-finger</keyword>
<dbReference type="EMBL" id="JAXOVC010000004">
    <property type="protein sequence ID" value="KAK4502897.1"/>
    <property type="molecule type" value="Genomic_DNA"/>
</dbReference>
<feature type="compositionally biased region" description="Basic and acidic residues" evidence="4">
    <location>
        <begin position="64"/>
        <end position="75"/>
    </location>
</feature>
<feature type="compositionally biased region" description="Acidic residues" evidence="4">
    <location>
        <begin position="76"/>
        <end position="85"/>
    </location>
</feature>
<evidence type="ECO:0000259" key="5">
    <source>
        <dbReference type="SMART" id="SM00249"/>
    </source>
</evidence>
<dbReference type="Pfam" id="PF00628">
    <property type="entry name" value="PHD"/>
    <property type="match status" value="1"/>
</dbReference>
<dbReference type="InterPro" id="IPR053051">
    <property type="entry name" value="HDAC_complex_subunit"/>
</dbReference>
<protein>
    <recommendedName>
        <fullName evidence="5">Zinc finger PHD-type domain-containing protein</fullName>
    </recommendedName>
</protein>
<dbReference type="InterPro" id="IPR001965">
    <property type="entry name" value="Znf_PHD"/>
</dbReference>
<dbReference type="InterPro" id="IPR019786">
    <property type="entry name" value="Zinc_finger_PHD-type_CS"/>
</dbReference>
<dbReference type="SMART" id="SM00249">
    <property type="entry name" value="PHD"/>
    <property type="match status" value="1"/>
</dbReference>
<feature type="compositionally biased region" description="Pro residues" evidence="4">
    <location>
        <begin position="388"/>
        <end position="403"/>
    </location>
</feature>
<reference evidence="6 7" key="1">
    <citation type="journal article" date="2023" name="G3 (Bethesda)">
        <title>A chromosome-level genome assembly of Zasmidium syzygii isolated from banana leaves.</title>
        <authorList>
            <person name="van Westerhoven A.C."/>
            <person name="Mehrabi R."/>
            <person name="Talebi R."/>
            <person name="Steentjes M.B.F."/>
            <person name="Corcolon B."/>
            <person name="Chong P.A."/>
            <person name="Kema G.H.J."/>
            <person name="Seidl M.F."/>
        </authorList>
    </citation>
    <scope>NUCLEOTIDE SEQUENCE [LARGE SCALE GENOMIC DNA]</scope>
    <source>
        <strain evidence="6 7">P124</strain>
    </source>
</reference>
<dbReference type="InterPro" id="IPR003903">
    <property type="entry name" value="UIM_dom"/>
</dbReference>
<keyword evidence="7" id="KW-1185">Reference proteome</keyword>
<evidence type="ECO:0000256" key="2">
    <source>
        <dbReference type="ARBA" id="ARBA00022771"/>
    </source>
</evidence>
<keyword evidence="3" id="KW-0862">Zinc</keyword>
<sequence length="608" mass="65759">MPSPVRRSARGQPAVASSTTSSLSSRQDRSTRANNNQKAGTPRSLSSEDVSEPPVARRSQRQPAHKEESVTKEMEAVVDNDEEAIDEEEITRCICGQQEYPGPPLSEAFADVPDAQSEDAGGLFILCDGCTVWQHGGCVGIVEESQSPDKYFCEECRPKQHAVHTDSRGLSNMARYHETPTRHAAAKAEDNRQKYSLYLPLHPKASRKGSVSKHDDKAKKDRESLNRASVDPSTGKRRGTMRSKEHDDEEEQLQRAIEESRRDAEPVGGTGRRSTKRGRDDSSEDSKQATKRQRRQSESVPSLNAAASIEDDSDDGKNGTVSKYKKAKAEAALTARQAEQEKKEKEKEAARAEAAGRRQERARSRRGAEEVDANDEETPKPSSNKTSPPAPSSQPPTPPPADKAPPKRGPGKKPPKKLGNNQYTKRNFEQAAASSPHGRKRQLQSHATVSGDEGSEVAVNGETNGNNKDTGKTSPGAPENGNGVGKGKYGRGKKAFANGNGTKGAEAGQEVEKTFVNMHAALTNISSYVTKQQEELVMLGVGSTTTSPLSGEEGTLMVGAAVQLSSAVSESSAGERKFEELSCTEMAAQIQKNIAEWQRAWGHHATTT</sequence>
<dbReference type="Proteomes" id="UP001305779">
    <property type="component" value="Unassembled WGS sequence"/>
</dbReference>
<dbReference type="PANTHER" id="PTHR47793">
    <property type="entry name" value="HISTONE DEACETYLASE COMPLEX SUBUNIT CTI6"/>
    <property type="match status" value="1"/>
</dbReference>
<name>A0ABR0EN50_ZASCE</name>
<dbReference type="InterPro" id="IPR011011">
    <property type="entry name" value="Znf_FYVE_PHD"/>
</dbReference>
<evidence type="ECO:0000313" key="6">
    <source>
        <dbReference type="EMBL" id="KAK4502897.1"/>
    </source>
</evidence>
<feature type="region of interest" description="Disordered" evidence="4">
    <location>
        <begin position="163"/>
        <end position="505"/>
    </location>
</feature>
<feature type="compositionally biased region" description="Basic and acidic residues" evidence="4">
    <location>
        <begin position="212"/>
        <end position="225"/>
    </location>
</feature>
<dbReference type="InterPro" id="IPR013083">
    <property type="entry name" value="Znf_RING/FYVE/PHD"/>
</dbReference>
<feature type="domain" description="Zinc finger PHD-type" evidence="5">
    <location>
        <begin position="92"/>
        <end position="157"/>
    </location>
</feature>
<feature type="compositionally biased region" description="Polar residues" evidence="4">
    <location>
        <begin position="33"/>
        <end position="48"/>
    </location>
</feature>
<keyword evidence="1" id="KW-0479">Metal-binding</keyword>
<feature type="compositionally biased region" description="Basic and acidic residues" evidence="4">
    <location>
        <begin position="242"/>
        <end position="265"/>
    </location>
</feature>
<dbReference type="SMART" id="SM00726">
    <property type="entry name" value="UIM"/>
    <property type="match status" value="1"/>
</dbReference>
<gene>
    <name evidence="6" type="ORF">PRZ48_006323</name>
</gene>
<dbReference type="PANTHER" id="PTHR47793:SF1">
    <property type="entry name" value="HISTONE DEACETYLASE COMPLEX SUBUNIT CTI6"/>
    <property type="match status" value="1"/>
</dbReference>
<organism evidence="6 7">
    <name type="scientific">Zasmidium cellare</name>
    <name type="common">Wine cellar mold</name>
    <name type="synonym">Racodium cellare</name>
    <dbReference type="NCBI Taxonomy" id="395010"/>
    <lineage>
        <taxon>Eukaryota</taxon>
        <taxon>Fungi</taxon>
        <taxon>Dikarya</taxon>
        <taxon>Ascomycota</taxon>
        <taxon>Pezizomycotina</taxon>
        <taxon>Dothideomycetes</taxon>
        <taxon>Dothideomycetidae</taxon>
        <taxon>Mycosphaerellales</taxon>
        <taxon>Mycosphaerellaceae</taxon>
        <taxon>Zasmidium</taxon>
    </lineage>
</organism>
<feature type="region of interest" description="Disordered" evidence="4">
    <location>
        <begin position="1"/>
        <end position="85"/>
    </location>
</feature>
<evidence type="ECO:0000256" key="4">
    <source>
        <dbReference type="SAM" id="MobiDB-lite"/>
    </source>
</evidence>
<dbReference type="InterPro" id="IPR019787">
    <property type="entry name" value="Znf_PHD-finger"/>
</dbReference>
<evidence type="ECO:0000313" key="7">
    <source>
        <dbReference type="Proteomes" id="UP001305779"/>
    </source>
</evidence>
<evidence type="ECO:0000256" key="3">
    <source>
        <dbReference type="ARBA" id="ARBA00022833"/>
    </source>
</evidence>
<dbReference type="Gene3D" id="3.30.40.10">
    <property type="entry name" value="Zinc/RING finger domain, C3HC4 (zinc finger)"/>
    <property type="match status" value="1"/>
</dbReference>
<evidence type="ECO:0000256" key="1">
    <source>
        <dbReference type="ARBA" id="ARBA00022723"/>
    </source>
</evidence>
<dbReference type="PROSITE" id="PS01359">
    <property type="entry name" value="ZF_PHD_1"/>
    <property type="match status" value="1"/>
</dbReference>
<accession>A0ABR0EN50</accession>